<keyword evidence="5" id="KW-1185">Reference proteome</keyword>
<dbReference type="SUPFAM" id="SSF55920">
    <property type="entry name" value="Creatinase/aminopeptidase"/>
    <property type="match status" value="1"/>
</dbReference>
<dbReference type="OrthoDB" id="9778159at2"/>
<dbReference type="SUPFAM" id="SSF53092">
    <property type="entry name" value="Creatinase/prolidase N-terminal domain"/>
    <property type="match status" value="1"/>
</dbReference>
<dbReference type="Pfam" id="PF00557">
    <property type="entry name" value="Peptidase_M24"/>
    <property type="match status" value="1"/>
</dbReference>
<comment type="caution">
    <text evidence="2">The sequence shown here is derived from an EMBL/GenBank/DDBJ whole genome shotgun (WGS) entry which is preliminary data.</text>
</comment>
<organism evidence="2 4">
    <name type="scientific">Holdemania massiliensis</name>
    <dbReference type="NCBI Taxonomy" id="1468449"/>
    <lineage>
        <taxon>Bacteria</taxon>
        <taxon>Bacillati</taxon>
        <taxon>Bacillota</taxon>
        <taxon>Erysipelotrichia</taxon>
        <taxon>Erysipelotrichales</taxon>
        <taxon>Erysipelotrichaceae</taxon>
        <taxon>Holdemania</taxon>
    </lineage>
</organism>
<gene>
    <name evidence="3" type="ORF">GKD88_04960</name>
    <name evidence="2" type="ORF">GKE08_06230</name>
</gene>
<feature type="domain" description="Peptidase M24" evidence="1">
    <location>
        <begin position="207"/>
        <end position="399"/>
    </location>
</feature>
<dbReference type="InterPro" id="IPR029149">
    <property type="entry name" value="Creatin/AminoP/Spt16_N"/>
</dbReference>
<dbReference type="RefSeq" id="WP_154238335.1">
    <property type="nucleotide sequence ID" value="NZ_CALJPI010000008.1"/>
</dbReference>
<dbReference type="AlphaFoldDB" id="A0A6N7S552"/>
<dbReference type="EMBL" id="WKPI01000005">
    <property type="protein sequence ID" value="MSC32466.1"/>
    <property type="molecule type" value="Genomic_DNA"/>
</dbReference>
<name>A0A6N7S552_9FIRM</name>
<dbReference type="InterPro" id="IPR036005">
    <property type="entry name" value="Creatinase/aminopeptidase-like"/>
</dbReference>
<protein>
    <submittedName>
        <fullName evidence="2">M24 family metallopeptidase</fullName>
    </submittedName>
</protein>
<dbReference type="Proteomes" id="UP000480929">
    <property type="component" value="Unassembled WGS sequence"/>
</dbReference>
<dbReference type="EMBL" id="WKPJ01000006">
    <property type="protein sequence ID" value="MSA88919.1"/>
    <property type="molecule type" value="Genomic_DNA"/>
</dbReference>
<evidence type="ECO:0000313" key="3">
    <source>
        <dbReference type="EMBL" id="MSC32466.1"/>
    </source>
</evidence>
<evidence type="ECO:0000259" key="1">
    <source>
        <dbReference type="Pfam" id="PF00557"/>
    </source>
</evidence>
<dbReference type="InterPro" id="IPR000994">
    <property type="entry name" value="Pept_M24"/>
</dbReference>
<reference evidence="4 5" key="1">
    <citation type="journal article" date="2019" name="Nat. Med.">
        <title>A library of human gut bacterial isolates paired with longitudinal multiomics data enables mechanistic microbiome research.</title>
        <authorList>
            <person name="Poyet M."/>
            <person name="Groussin M."/>
            <person name="Gibbons S.M."/>
            <person name="Avila-Pacheco J."/>
            <person name="Jiang X."/>
            <person name="Kearney S.M."/>
            <person name="Perrotta A.R."/>
            <person name="Berdy B."/>
            <person name="Zhao S."/>
            <person name="Lieberman T.D."/>
            <person name="Swanson P.K."/>
            <person name="Smith M."/>
            <person name="Roesemann S."/>
            <person name="Alexander J.E."/>
            <person name="Rich S.A."/>
            <person name="Livny J."/>
            <person name="Vlamakis H."/>
            <person name="Clish C."/>
            <person name="Bullock K."/>
            <person name="Deik A."/>
            <person name="Scott J."/>
            <person name="Pierce K.A."/>
            <person name="Xavier R.J."/>
            <person name="Alm E.J."/>
        </authorList>
    </citation>
    <scope>NUCLEOTIDE SEQUENCE [LARGE SCALE GENOMIC DNA]</scope>
    <source>
        <strain evidence="2 4">BIOML-A4</strain>
        <strain evidence="3 5">BIOML-A5</strain>
    </source>
</reference>
<dbReference type="Gene3D" id="3.90.230.10">
    <property type="entry name" value="Creatinase/methionine aminopeptidase superfamily"/>
    <property type="match status" value="1"/>
</dbReference>
<evidence type="ECO:0000313" key="2">
    <source>
        <dbReference type="EMBL" id="MSA88919.1"/>
    </source>
</evidence>
<accession>A0A6N7S552</accession>
<evidence type="ECO:0000313" key="5">
    <source>
        <dbReference type="Proteomes" id="UP000480929"/>
    </source>
</evidence>
<dbReference type="Proteomes" id="UP000433575">
    <property type="component" value="Unassembled WGS sequence"/>
</dbReference>
<dbReference type="CDD" id="cd01066">
    <property type="entry name" value="APP_MetAP"/>
    <property type="match status" value="1"/>
</dbReference>
<proteinExistence type="predicted"/>
<sequence length="466" mass="51988">MRNLKIEYKTVKAPQPDAPSAPTALTQATMEERKAKVLRKMKERGIEQLIVYGDVEHGGNFEYLVGYFTRFEESLLILKQDGAMTLMLGNENMNKASKARFPADAVHVSLFSLPNQPNRTDKTLPVLLAEAGVQSGVRTGIVGWKMFTSPIEHNKQLYDLPAYVLSAIEQVVGNSGFCSNETDLFIGDQGVRTTNNANEITHYEFGAALASDCILKAMDKLEVGTTEMELADALVRWGQHTSVVTIAASGPRFIQGNMFPSENRVKVGDPISLTVGYRGGSSSRAGYAVHHQQELPQTCRDYLTRVAKPYFEAYVQWLETIRIGLSGKALFDRIEEVLPRKEYGWSLCPGHLTAEEEWMSSPVYENSQEILTSGMIFQIDIIPSVSGYGGVSAESTVVLADAHLKQQLREQYPEMWRRMQQRRTYLIEELGIALSEDVLPMCSTVAYLRPYLLNKDQALAVEAQSI</sequence>
<evidence type="ECO:0000313" key="4">
    <source>
        <dbReference type="Proteomes" id="UP000433575"/>
    </source>
</evidence>